<evidence type="ECO:0000313" key="2">
    <source>
        <dbReference type="Proteomes" id="UP000525078"/>
    </source>
</evidence>
<dbReference type="Proteomes" id="UP000525078">
    <property type="component" value="Unassembled WGS sequence"/>
</dbReference>
<dbReference type="EMBL" id="JAATIP010000141">
    <property type="protein sequence ID" value="KAF4367748.1"/>
    <property type="molecule type" value="Genomic_DNA"/>
</dbReference>
<proteinExistence type="predicted"/>
<dbReference type="Pfam" id="PF08284">
    <property type="entry name" value="RVP_2"/>
    <property type="match status" value="1"/>
</dbReference>
<dbReference type="AlphaFoldDB" id="A0A7J6FAX8"/>
<organism evidence="1 2">
    <name type="scientific">Cannabis sativa</name>
    <name type="common">Hemp</name>
    <name type="synonym">Marijuana</name>
    <dbReference type="NCBI Taxonomy" id="3483"/>
    <lineage>
        <taxon>Eukaryota</taxon>
        <taxon>Viridiplantae</taxon>
        <taxon>Streptophyta</taxon>
        <taxon>Embryophyta</taxon>
        <taxon>Tracheophyta</taxon>
        <taxon>Spermatophyta</taxon>
        <taxon>Magnoliopsida</taxon>
        <taxon>eudicotyledons</taxon>
        <taxon>Gunneridae</taxon>
        <taxon>Pentapetalae</taxon>
        <taxon>rosids</taxon>
        <taxon>fabids</taxon>
        <taxon>Rosales</taxon>
        <taxon>Cannabaceae</taxon>
        <taxon>Cannabis</taxon>
    </lineage>
</organism>
<dbReference type="CDD" id="cd00303">
    <property type="entry name" value="retropepsin_like"/>
    <property type="match status" value="1"/>
</dbReference>
<protein>
    <submittedName>
        <fullName evidence="1">Uncharacterized protein</fullName>
    </submittedName>
</protein>
<dbReference type="InterPro" id="IPR021109">
    <property type="entry name" value="Peptidase_aspartic_dom_sf"/>
</dbReference>
<evidence type="ECO:0000313" key="1">
    <source>
        <dbReference type="EMBL" id="KAF4367748.1"/>
    </source>
</evidence>
<sequence>MVCCHLYELNSEFRDQGMWMRQWISFKTSKKGIEPSYRYYSSNCVAQPDLSAGAKKTSTRTFLANSTTKVGKLTSSEIQHIQQKGLCFRYDDKWSLGHCWKKRKLQVIIVLEDVEENGFDNETKDDGVDAIDLDTIEVHKSIEVSYQFVTGLSSNSTMKLKGQLGTKKVLILINSKATHNFISKSLVTKLHIPIVETKANEVTMGNGDSMKCEGICKNLNIHFQRVDIWDDFLPLPLGSADIILGLQWLTTLGMTKTNLTEQTMEFQLGEQSVTIRGNSSLDRSLASLKTMAKTLQAEKQVIVHKTIIFTTIGEQCSNAQGQNSDLSLKNLHRCLVKIFERLVLSQRLFSFEPKNNLRTKKLQDIYYTTDNQKKDKSNLVKPSQILSTTTILMKQLTSFSYYIQQHYFAADKNKYGKSSKDPSKQNLKDFSFRKAKLDHSLFFFPVLHRKYSTTAMATSNITTLFLIIGIPYNDNRTNTVMNTIITDTPKFSIVTTSHSPKTPAPHNHCTEPKPLHLQTQPFLHIVILHDMNLVREISSFGSREGVEIIFELLLLGVSLGGSGGLGDSFVMVKLVNGGSIFIFIGADREVDGPPIGAEEDGGRANVEENYSVSRADVVADSPLNGVSALVGEINSNADSTAGASSGSWGGSRTSGGVVTRRGWVVDFDGGELRVGRVERWCLMTINGTSEARLVISGIVTPRRAPAVDVAPLETSISLSARLVFTIIAALSRGSLRSNPTQVICKPLSTFKKKNYEFGREW</sequence>
<reference evidence="1 2" key="1">
    <citation type="journal article" date="2020" name="bioRxiv">
        <title>Sequence and annotation of 42 cannabis genomes reveals extensive copy number variation in cannabinoid synthesis and pathogen resistance genes.</title>
        <authorList>
            <person name="Mckernan K.J."/>
            <person name="Helbert Y."/>
            <person name="Kane L.T."/>
            <person name="Ebling H."/>
            <person name="Zhang L."/>
            <person name="Liu B."/>
            <person name="Eaton Z."/>
            <person name="Mclaughlin S."/>
            <person name="Kingan S."/>
            <person name="Baybayan P."/>
            <person name="Concepcion G."/>
            <person name="Jordan M."/>
            <person name="Riva A."/>
            <person name="Barbazuk W."/>
            <person name="Harkins T."/>
        </authorList>
    </citation>
    <scope>NUCLEOTIDE SEQUENCE [LARGE SCALE GENOMIC DNA]</scope>
    <source>
        <strain evidence="2">cv. Jamaican Lion 4</strain>
        <tissue evidence="1">Leaf</tissue>
    </source>
</reference>
<comment type="caution">
    <text evidence="1">The sequence shown here is derived from an EMBL/GenBank/DDBJ whole genome shotgun (WGS) entry which is preliminary data.</text>
</comment>
<dbReference type="Gene3D" id="2.40.70.10">
    <property type="entry name" value="Acid Proteases"/>
    <property type="match status" value="1"/>
</dbReference>
<name>A0A7J6FAX8_CANSA</name>
<gene>
    <name evidence="1" type="ORF">F8388_011323</name>
</gene>
<accession>A0A7J6FAX8</accession>